<feature type="coiled-coil region" evidence="4">
    <location>
        <begin position="527"/>
        <end position="554"/>
    </location>
</feature>
<dbReference type="InterPro" id="IPR050611">
    <property type="entry name" value="ABCF"/>
</dbReference>
<keyword evidence="3 6" id="KW-0067">ATP-binding</keyword>
<dbReference type="NCBIfam" id="NF000355">
    <property type="entry name" value="ribo_prot_ABC_F"/>
    <property type="match status" value="1"/>
</dbReference>
<dbReference type="GO" id="GO:0005524">
    <property type="term" value="F:ATP binding"/>
    <property type="evidence" value="ECO:0007669"/>
    <property type="project" value="UniProtKB-KW"/>
</dbReference>
<dbReference type="Pfam" id="PF00005">
    <property type="entry name" value="ABC_tran"/>
    <property type="match status" value="2"/>
</dbReference>
<dbReference type="Proteomes" id="UP000248132">
    <property type="component" value="Unassembled WGS sequence"/>
</dbReference>
<accession>A0A318XJW4</accession>
<dbReference type="PANTHER" id="PTHR19211">
    <property type="entry name" value="ATP-BINDING TRANSPORT PROTEIN-RELATED"/>
    <property type="match status" value="1"/>
</dbReference>
<evidence type="ECO:0000313" key="7">
    <source>
        <dbReference type="Proteomes" id="UP000248132"/>
    </source>
</evidence>
<dbReference type="CDD" id="cd03221">
    <property type="entry name" value="ABCF_EF-3"/>
    <property type="match status" value="2"/>
</dbReference>
<dbReference type="InterPro" id="IPR003593">
    <property type="entry name" value="AAA+_ATPase"/>
</dbReference>
<keyword evidence="1" id="KW-0677">Repeat</keyword>
<dbReference type="PROSITE" id="PS50893">
    <property type="entry name" value="ABC_TRANSPORTER_2"/>
    <property type="match status" value="2"/>
</dbReference>
<comment type="caution">
    <text evidence="6">The sequence shown here is derived from an EMBL/GenBank/DDBJ whole genome shotgun (WGS) entry which is preliminary data.</text>
</comment>
<keyword evidence="7" id="KW-1185">Reference proteome</keyword>
<dbReference type="EMBL" id="QKMR01000010">
    <property type="protein sequence ID" value="PYG87565.1"/>
    <property type="molecule type" value="Genomic_DNA"/>
</dbReference>
<dbReference type="SUPFAM" id="SSF52540">
    <property type="entry name" value="P-loop containing nucleoside triphosphate hydrolases"/>
    <property type="match status" value="2"/>
</dbReference>
<feature type="domain" description="ABC transporter" evidence="5">
    <location>
        <begin position="11"/>
        <end position="200"/>
    </location>
</feature>
<dbReference type="SMART" id="SM00382">
    <property type="entry name" value="AAA"/>
    <property type="match status" value="2"/>
</dbReference>
<evidence type="ECO:0000256" key="3">
    <source>
        <dbReference type="ARBA" id="ARBA00022840"/>
    </source>
</evidence>
<dbReference type="PANTHER" id="PTHR19211:SF100">
    <property type="entry name" value="RIBOSOME PROTECTION PROTEIN VMLR"/>
    <property type="match status" value="1"/>
</dbReference>
<dbReference type="RefSeq" id="WP_340162538.1">
    <property type="nucleotide sequence ID" value="NZ_QKMR01000010.1"/>
</dbReference>
<keyword evidence="2" id="KW-0547">Nucleotide-binding</keyword>
<sequence>MLIRDFFMLILEAVNIKMNFGDREILSFEKLQIKKGDKIGVVGRNGAGKTTLLNILAGEQLPDEGIVKRFCEIAYIKQMPDTGLEADDKALSEFNVRDKVNKLIVSGGEHTRLKIAAALSRNTLLLFADEPTANLDLKGIEILRKKLLAAETLVLISHDRELLDSTCNKIIEVADGEITGFEGNYSFYEQRRQQIINRELFEYESYISEKRHLEEAVINRKARAEAIKKAPARMGNSEARLHRRHSNEMQEKIHGATKAAEGRLNKLEVKEKPMTPPSIRLDFSLTNPPKNNIIISGNNFSFGYGDKKLYNKAAFNVYNGKKQAIIGENGSGKTTLLNRIYSCFFEKKTNAFNAEENSDGINIVPKAEIGYFCQGLENLNASKTVLENAIEESIQDETTVRTVLARLLLTGDNVYKKVGVLSGGERIKVSFAKLIVSNANILILDEPTNYLDMRSIEALQDILSEYEGTVLFVSHDRGFVNAIAQRLLIIQNNHIIEFDGKLRDYENNMSKRQENTKTQKLLLQMRITEVLARLSKSDKNNERLENEYQELLAKLRGL</sequence>
<dbReference type="InterPro" id="IPR027417">
    <property type="entry name" value="P-loop_NTPase"/>
</dbReference>
<reference evidence="6 7" key="1">
    <citation type="submission" date="2018-06" db="EMBL/GenBank/DDBJ databases">
        <title>Genomic Encyclopedia of Type Strains, Phase I: the one thousand microbial genomes (KMG-I) project.</title>
        <authorList>
            <person name="Kyrpides N."/>
        </authorList>
    </citation>
    <scope>NUCLEOTIDE SEQUENCE [LARGE SCALE GENOMIC DNA]</scope>
    <source>
        <strain evidence="6 7">DSM 19573</strain>
    </source>
</reference>
<organism evidence="6 7">
    <name type="scientific">Ruminiclostridium sufflavum DSM 19573</name>
    <dbReference type="NCBI Taxonomy" id="1121337"/>
    <lineage>
        <taxon>Bacteria</taxon>
        <taxon>Bacillati</taxon>
        <taxon>Bacillota</taxon>
        <taxon>Clostridia</taxon>
        <taxon>Eubacteriales</taxon>
        <taxon>Oscillospiraceae</taxon>
        <taxon>Ruminiclostridium</taxon>
    </lineage>
</organism>
<proteinExistence type="predicted"/>
<dbReference type="Gene3D" id="3.40.50.300">
    <property type="entry name" value="P-loop containing nucleotide triphosphate hydrolases"/>
    <property type="match status" value="3"/>
</dbReference>
<dbReference type="AlphaFoldDB" id="A0A318XJW4"/>
<dbReference type="GO" id="GO:0016887">
    <property type="term" value="F:ATP hydrolysis activity"/>
    <property type="evidence" value="ECO:0007669"/>
    <property type="project" value="InterPro"/>
</dbReference>
<gene>
    <name evidence="6" type="ORF">LY28_01933</name>
</gene>
<dbReference type="InterPro" id="IPR003439">
    <property type="entry name" value="ABC_transporter-like_ATP-bd"/>
</dbReference>
<keyword evidence="4" id="KW-0175">Coiled coil</keyword>
<feature type="domain" description="ABC transporter" evidence="5">
    <location>
        <begin position="295"/>
        <end position="517"/>
    </location>
</feature>
<evidence type="ECO:0000256" key="2">
    <source>
        <dbReference type="ARBA" id="ARBA00022741"/>
    </source>
</evidence>
<protein>
    <submittedName>
        <fullName evidence="6">Macrolide transport system ATP-binding/permease protein</fullName>
    </submittedName>
</protein>
<evidence type="ECO:0000256" key="1">
    <source>
        <dbReference type="ARBA" id="ARBA00022737"/>
    </source>
</evidence>
<name>A0A318XJW4_9FIRM</name>
<evidence type="ECO:0000313" key="6">
    <source>
        <dbReference type="EMBL" id="PYG87565.1"/>
    </source>
</evidence>
<evidence type="ECO:0000259" key="5">
    <source>
        <dbReference type="PROSITE" id="PS50893"/>
    </source>
</evidence>
<evidence type="ECO:0000256" key="4">
    <source>
        <dbReference type="SAM" id="Coils"/>
    </source>
</evidence>